<comment type="caution">
    <text evidence="2">The sequence shown here is derived from an EMBL/GenBank/DDBJ whole genome shotgun (WGS) entry which is preliminary data.</text>
</comment>
<feature type="transmembrane region" description="Helical" evidence="1">
    <location>
        <begin position="42"/>
        <end position="63"/>
    </location>
</feature>
<name>A0ABU7LMT5_9PROT</name>
<keyword evidence="1" id="KW-0812">Transmembrane</keyword>
<organism evidence="2 3">
    <name type="scientific">Hyphobacterium lacteum</name>
    <dbReference type="NCBI Taxonomy" id="3116575"/>
    <lineage>
        <taxon>Bacteria</taxon>
        <taxon>Pseudomonadati</taxon>
        <taxon>Pseudomonadota</taxon>
        <taxon>Alphaproteobacteria</taxon>
        <taxon>Maricaulales</taxon>
        <taxon>Maricaulaceae</taxon>
        <taxon>Hyphobacterium</taxon>
    </lineage>
</organism>
<accession>A0ABU7LMT5</accession>
<keyword evidence="1" id="KW-0472">Membrane</keyword>
<evidence type="ECO:0000313" key="3">
    <source>
        <dbReference type="Proteomes" id="UP001354971"/>
    </source>
</evidence>
<dbReference type="RefSeq" id="WP_330197897.1">
    <property type="nucleotide sequence ID" value="NZ_JAZDRP010000002.1"/>
</dbReference>
<keyword evidence="1" id="KW-1133">Transmembrane helix</keyword>
<protein>
    <recommendedName>
        <fullName evidence="4">DUF2842 domain-containing protein</fullName>
    </recommendedName>
</protein>
<dbReference type="Proteomes" id="UP001354971">
    <property type="component" value="Unassembled WGS sequence"/>
</dbReference>
<evidence type="ECO:0008006" key="4">
    <source>
        <dbReference type="Google" id="ProtNLM"/>
    </source>
</evidence>
<reference evidence="2 3" key="1">
    <citation type="submission" date="2024-01" db="EMBL/GenBank/DDBJ databases">
        <title>Hyphobacterium bacterium isolated from marine sediment.</title>
        <authorList>
            <person name="Zhao S."/>
        </authorList>
    </citation>
    <scope>NUCLEOTIDE SEQUENCE [LARGE SCALE GENOMIC DNA]</scope>
    <source>
        <strain evidence="3">HN65</strain>
    </source>
</reference>
<sequence>MQRIQRRLWLGYGLVFGGAVLLALALIIDAVSGAMLGFPLSIIWFFLAIIPSAGIALIFLTAIEERPVEREKPR</sequence>
<keyword evidence="3" id="KW-1185">Reference proteome</keyword>
<evidence type="ECO:0000313" key="2">
    <source>
        <dbReference type="EMBL" id="MEE2525232.1"/>
    </source>
</evidence>
<proteinExistence type="predicted"/>
<dbReference type="EMBL" id="JAZDRP010000002">
    <property type="protein sequence ID" value="MEE2525232.1"/>
    <property type="molecule type" value="Genomic_DNA"/>
</dbReference>
<evidence type="ECO:0000256" key="1">
    <source>
        <dbReference type="SAM" id="Phobius"/>
    </source>
</evidence>
<gene>
    <name evidence="2" type="ORF">V0U79_02565</name>
</gene>
<feature type="transmembrane region" description="Helical" evidence="1">
    <location>
        <begin position="12"/>
        <end position="36"/>
    </location>
</feature>